<sequence>MPLKNSKEVKQRIVVQLDQDYWLASVGRMLKEHFPDVEFDFVISRGGAQYLNDAAVNDDLADIIIDASSWTQTSTLDDDYDINPEEYLYDFSWTDITNMFYKVYLDGFTNEDGSVNWLPGSASVEGILANTELFDEYGIQLPYNYDTFVEACNKFGEYGIRGFATDYKYDCTDSYMLQAWSIPLLQSSKGRIWRNDASEGNVDYLPDELGTQLFSRLEQVFKDTGVQVEDVSRGYSVTFEDFVSGRVAMIRQSTNIAEYQAEGMTSLMLLPYFGETENDDWYFSTPGYSVAMNGKLKGAGKREELALDIVRYFFSSEVMNAMPDRR</sequence>
<keyword evidence="2" id="KW-1185">Reference proteome</keyword>
<dbReference type="KEGG" id="eel:EUBELI_01635"/>
<reference evidence="1 2" key="1">
    <citation type="journal article" date="2009" name="Proc. Natl. Acad. Sci. U.S.A.">
        <title>Characterizing a model human gut microbiota composed of members of its two dominant bacterial phyla.</title>
        <authorList>
            <person name="Mahowald M.A."/>
            <person name="Rey F.E."/>
            <person name="Seedorf H."/>
            <person name="Turnbaugh P.J."/>
            <person name="Fulton R.S."/>
            <person name="Wollam A."/>
            <person name="Shah N."/>
            <person name="Wang C."/>
            <person name="Magrini V."/>
            <person name="Wilson R.K."/>
            <person name="Cantarel B.L."/>
            <person name="Coutinho P.M."/>
            <person name="Henrissat B."/>
            <person name="Crock L.W."/>
            <person name="Russell A."/>
            <person name="Verberkmoes N.C."/>
            <person name="Hettich R.L."/>
            <person name="Gordon J.I."/>
        </authorList>
    </citation>
    <scope>NUCLEOTIDE SEQUENCE [LARGE SCALE GENOMIC DNA]</scope>
    <source>
        <strain evidence="2">ATCC 27750 / DSM 3376 / VPI C15-48 / C15-B4</strain>
    </source>
</reference>
<dbReference type="EMBL" id="CP001104">
    <property type="protein sequence ID" value="ACR72626.1"/>
    <property type="molecule type" value="Genomic_DNA"/>
</dbReference>
<dbReference type="HOGENOM" id="CLU_881845_0_0_9"/>
<dbReference type="SUPFAM" id="SSF53850">
    <property type="entry name" value="Periplasmic binding protein-like II"/>
    <property type="match status" value="1"/>
</dbReference>
<dbReference type="AlphaFoldDB" id="C4Z336"/>
<name>C4Z336_LACE2</name>
<accession>C4Z336</accession>
<dbReference type="Proteomes" id="UP000001476">
    <property type="component" value="Chromosome"/>
</dbReference>
<keyword evidence="1" id="KW-0813">Transport</keyword>
<protein>
    <submittedName>
        <fullName evidence="1">Multiple sugar transport system substrate-binding protein</fullName>
    </submittedName>
</protein>
<proteinExistence type="predicted"/>
<dbReference type="STRING" id="515620.EUBELI_01635"/>
<evidence type="ECO:0000313" key="1">
    <source>
        <dbReference type="EMBL" id="ACR72626.1"/>
    </source>
</evidence>
<dbReference type="Gene3D" id="3.40.190.10">
    <property type="entry name" value="Periplasmic binding protein-like II"/>
    <property type="match status" value="2"/>
</dbReference>
<dbReference type="Pfam" id="PF01547">
    <property type="entry name" value="SBP_bac_1"/>
    <property type="match status" value="1"/>
</dbReference>
<gene>
    <name evidence="1" type="ordered locus">EUBELI_01635</name>
</gene>
<keyword evidence="1" id="KW-0762">Sugar transport</keyword>
<dbReference type="InterPro" id="IPR006059">
    <property type="entry name" value="SBP"/>
</dbReference>
<organism evidence="1 2">
    <name type="scientific">Lachnospira eligens (strain ATCC 27750 / DSM 3376 / VPI C15-48 / C15-B4)</name>
    <name type="common">Eubacterium eligens</name>
    <dbReference type="NCBI Taxonomy" id="515620"/>
    <lineage>
        <taxon>Bacteria</taxon>
        <taxon>Bacillati</taxon>
        <taxon>Bacillota</taxon>
        <taxon>Clostridia</taxon>
        <taxon>Lachnospirales</taxon>
        <taxon>Lachnospiraceae</taxon>
        <taxon>Lachnospira</taxon>
    </lineage>
</organism>
<dbReference type="eggNOG" id="COG1653">
    <property type="taxonomic scope" value="Bacteria"/>
</dbReference>
<evidence type="ECO:0000313" key="2">
    <source>
        <dbReference type="Proteomes" id="UP000001476"/>
    </source>
</evidence>